<comment type="cofactor">
    <cofactor evidence="2">
        <name>Fe cation</name>
        <dbReference type="ChEBI" id="CHEBI:24875"/>
    </cofactor>
</comment>
<dbReference type="GO" id="GO:0004411">
    <property type="term" value="F:homogentisate 1,2-dioxygenase activity"/>
    <property type="evidence" value="ECO:0007669"/>
    <property type="project" value="InterPro"/>
</dbReference>
<dbReference type="EMBL" id="CABIKM010000014">
    <property type="protein sequence ID" value="VUZ84535.1"/>
    <property type="molecule type" value="Genomic_DNA"/>
</dbReference>
<keyword evidence="5" id="KW-1185">Reference proteome</keyword>
<keyword evidence="2" id="KW-0408">Iron</keyword>
<evidence type="ECO:0000313" key="4">
    <source>
        <dbReference type="EMBL" id="VUZ84535.1"/>
    </source>
</evidence>
<evidence type="ECO:0000259" key="3">
    <source>
        <dbReference type="Pfam" id="PF04209"/>
    </source>
</evidence>
<dbReference type="PANTHER" id="PTHR11056">
    <property type="entry name" value="HOMOGENTISATE 1,2-DIOXYGENASE"/>
    <property type="match status" value="1"/>
</dbReference>
<feature type="binding site" evidence="2">
    <location>
        <position position="351"/>
    </location>
    <ligand>
        <name>homogentisate</name>
        <dbReference type="ChEBI" id="CHEBI:16169"/>
    </ligand>
</feature>
<feature type="domain" description="Homogentisate 1,2-dioxygenase C-terminal" evidence="3">
    <location>
        <begin position="284"/>
        <end position="406"/>
    </location>
</feature>
<protein>
    <submittedName>
        <fullName evidence="4">Dioxygenase</fullName>
        <ecNumber evidence="4">1.13.-.-</ecNumber>
    </submittedName>
</protein>
<dbReference type="Pfam" id="PF04209">
    <property type="entry name" value="HgmA_C"/>
    <property type="match status" value="1"/>
</dbReference>
<feature type="binding site" evidence="2">
    <location>
        <position position="331"/>
    </location>
    <ligand>
        <name>Fe cation</name>
        <dbReference type="ChEBI" id="CHEBI:24875"/>
    </ligand>
</feature>
<accession>A0A564ZGV8</accession>
<dbReference type="Proteomes" id="UP000334340">
    <property type="component" value="Unassembled WGS sequence"/>
</dbReference>
<keyword evidence="2" id="KW-0479">Metal-binding</keyword>
<dbReference type="PANTHER" id="PTHR11056:SF0">
    <property type="entry name" value="HOMOGENTISATE 1,2-DIOXYGENASE"/>
    <property type="match status" value="1"/>
</dbReference>
<dbReference type="GO" id="GO:0006559">
    <property type="term" value="P:L-phenylalanine catabolic process"/>
    <property type="evidence" value="ECO:0007669"/>
    <property type="project" value="InterPro"/>
</dbReference>
<keyword evidence="4" id="KW-0223">Dioxygenase</keyword>
<keyword evidence="4" id="KW-0560">Oxidoreductase</keyword>
<name>A0A564ZGV8_9BACT</name>
<evidence type="ECO:0000313" key="5">
    <source>
        <dbReference type="Proteomes" id="UP000334340"/>
    </source>
</evidence>
<proteinExistence type="predicted"/>
<feature type="active site" description="Proton acceptor" evidence="1">
    <location>
        <position position="284"/>
    </location>
</feature>
<sequence length="414" mass="46980">MITHVPKMVNLTRTERRVRADYKTRLKNWHGSGRPPRGLSSYKLEFGAELLLEHPPTAIVGSVTTVPDHPLFKAYGEQPIKEDRPFQRRAFHVAENTTSNSFVPILTSNDITIRVCNGDFGEVRKWQLPARHADCHELYFIHRAQHPLSLITDFGLFEEVREGDFMYLPRGVTYSFLLTGRVSILLYEIPKRLCRPYDYWMGDQQPWPFSPAAPIPSEPTPLAELHPPLGGEGATQIVVKRRGGSSTLLTYTAPPFDVVAWEGEVWPFILHLDDLAALSSPNVHLDPKKLTVFVSEDEGAAIQAFLPRWIHSLPYHHLNWVDEALFNHKGYGARPELTDGFMTLHPAGLAHGPDLRTLTTTTREDAPNPHNLPFREEVAVMVESRSPFVVSEDAEKVEVEGYDQSWYRQSIEIP</sequence>
<dbReference type="GO" id="GO:0005737">
    <property type="term" value="C:cytoplasm"/>
    <property type="evidence" value="ECO:0007669"/>
    <property type="project" value="TreeGrafter"/>
</dbReference>
<organism evidence="4 5">
    <name type="scientific">Candidatus Methylomirabilis lanthanidiphila</name>
    <dbReference type="NCBI Taxonomy" id="2211376"/>
    <lineage>
        <taxon>Bacteria</taxon>
        <taxon>Candidatus Methylomirabilota</taxon>
        <taxon>Candidatus Methylomirabilia</taxon>
        <taxon>Candidatus Methylomirabilales</taxon>
        <taxon>Candidatus Methylomirabilaceae</taxon>
        <taxon>Candidatus Methylomirabilis</taxon>
    </lineage>
</organism>
<dbReference type="SUPFAM" id="SSF51182">
    <property type="entry name" value="RmlC-like cupins"/>
    <property type="match status" value="1"/>
</dbReference>
<feature type="binding site" evidence="2">
    <location>
        <position position="323"/>
    </location>
    <ligand>
        <name>Fe cation</name>
        <dbReference type="ChEBI" id="CHEBI:24875"/>
    </ligand>
</feature>
<reference evidence="4 5" key="1">
    <citation type="submission" date="2019-07" db="EMBL/GenBank/DDBJ databases">
        <authorList>
            <person name="Cremers G."/>
        </authorList>
    </citation>
    <scope>NUCLEOTIDE SEQUENCE [LARGE SCALE GENOMIC DNA]</scope>
</reference>
<dbReference type="EC" id="1.13.-.-" evidence="4"/>
<evidence type="ECO:0000256" key="1">
    <source>
        <dbReference type="PIRSR" id="PIRSR605708-1"/>
    </source>
</evidence>
<gene>
    <name evidence="4" type="ORF">MELA_00908</name>
</gene>
<dbReference type="GO" id="GO:0006570">
    <property type="term" value="P:tyrosine metabolic process"/>
    <property type="evidence" value="ECO:0007669"/>
    <property type="project" value="InterPro"/>
</dbReference>
<feature type="binding site" evidence="2">
    <location>
        <position position="317"/>
    </location>
    <ligand>
        <name>Fe cation</name>
        <dbReference type="ChEBI" id="CHEBI:24875"/>
    </ligand>
</feature>
<dbReference type="AlphaFoldDB" id="A0A564ZGV8"/>
<feature type="binding site" evidence="2">
    <location>
        <position position="351"/>
    </location>
    <ligand>
        <name>Fe cation</name>
        <dbReference type="ChEBI" id="CHEBI:24875"/>
    </ligand>
</feature>
<dbReference type="InterPro" id="IPR011051">
    <property type="entry name" value="RmlC_Cupin_sf"/>
</dbReference>
<evidence type="ECO:0000256" key="2">
    <source>
        <dbReference type="PIRSR" id="PIRSR605708-2"/>
    </source>
</evidence>
<dbReference type="InterPro" id="IPR005708">
    <property type="entry name" value="Homogentis_dOase"/>
</dbReference>
<dbReference type="InterPro" id="IPR046451">
    <property type="entry name" value="HgmA_C"/>
</dbReference>
<dbReference type="GO" id="GO:0046872">
    <property type="term" value="F:metal ion binding"/>
    <property type="evidence" value="ECO:0007669"/>
    <property type="project" value="UniProtKB-KW"/>
</dbReference>